<gene>
    <name evidence="1" type="primary">utp9</name>
</gene>
<dbReference type="PhylomeDB" id="A7WPF6"/>
<dbReference type="SUPFAM" id="SSF50978">
    <property type="entry name" value="WD40 repeat-like"/>
    <property type="match status" value="1"/>
</dbReference>
<proteinExistence type="predicted"/>
<dbReference type="Gene3D" id="2.130.10.10">
    <property type="entry name" value="YVTN repeat-like/Quinoprotein amine dehydrogenase"/>
    <property type="match status" value="1"/>
</dbReference>
<protein>
    <submittedName>
        <fullName evidence="1">Nucleolar protein</fullName>
    </submittedName>
</protein>
<dbReference type="EMBL" id="AM850116">
    <property type="protein sequence ID" value="CAO98810.1"/>
    <property type="molecule type" value="Genomic_DNA"/>
</dbReference>
<dbReference type="AlphaFoldDB" id="A7WPF6"/>
<evidence type="ECO:0000313" key="1">
    <source>
        <dbReference type="EMBL" id="CAO98810.1"/>
    </source>
</evidence>
<reference evidence="1" key="1">
    <citation type="submission" date="2007-08" db="EMBL/GenBank/DDBJ databases">
        <title>Nakaseomyces delphensis UTP9, NVJ1, MDM31, EGD2, YHR192W, CTF8, ERG9, and PTH1 genes, complete CDS, and MSU1 gene, partial CDS.</title>
        <authorList>
            <person name="Wolfe K.H."/>
        </authorList>
    </citation>
    <scope>NUCLEOTIDE SEQUENCE</scope>
    <source>
        <strain evidence="1">CBS 2170</strain>
    </source>
</reference>
<accession>A7WPF6</accession>
<sequence>MLTNVSRFSDDGLKFAYQGDILKKNSIEIYPLDPENNYKINSSLVNHIDCESNDLDLKELLFLGWCHNETTGKSKRRNSNEIVKSSVTNHENYFVNVFGPSKVVVYTETGMNIVNILKSKEKIIGMGIEGPYIWLLGENMVSKKYHYDQNKQLKSFTFNEAKGANIINFQVLQADEKTTFISICTDDKVYIIDPSKRRVSTKLTLEIKSCSHVSLLDNNKYIALGSTEAVVVYDFLSGQEIYRWDIENVSKISSIGEHIAVLMANRESIEILKIGEKNPVGTVIAKSTKILDFISNSNKSLLISWLNVNEPNFRDLNLNQIVNADGVVNINDNNVNYKAEETNVDVEVIAVNESVNKGYDKTQKISKANQAKINHDLITALVEGGDNEIISILELNTWTQERISNFISSKLDDKSQTIRLYSVVANKIEQNIWDTNPIPSNWLKLLMFYKGSELDLTTDKKIWRQTKHLKSALRASTSALPVLLGIQGRLELLKTQAQLRKELSELSMEQEETDVSEKNISYVDGEGDNFVDAAEFLDDS</sequence>
<organism evidence="1">
    <name type="scientific">Nakaseomyces delphensis</name>
    <name type="common">Yeast</name>
    <name type="synonym">Kluyveromyces delphensis</name>
    <dbReference type="NCBI Taxonomy" id="51657"/>
    <lineage>
        <taxon>Eukaryota</taxon>
        <taxon>Fungi</taxon>
        <taxon>Dikarya</taxon>
        <taxon>Ascomycota</taxon>
        <taxon>Saccharomycotina</taxon>
        <taxon>Saccharomycetes</taxon>
        <taxon>Saccharomycetales</taxon>
        <taxon>Saccharomycetaceae</taxon>
        <taxon>Nakaseomyces</taxon>
    </lineage>
</organism>
<dbReference type="InterPro" id="IPR036322">
    <property type="entry name" value="WD40_repeat_dom_sf"/>
</dbReference>
<name>A7WPF6_NAKDE</name>
<dbReference type="InterPro" id="IPR015943">
    <property type="entry name" value="WD40/YVTN_repeat-like_dom_sf"/>
</dbReference>